<protein>
    <recommendedName>
        <fullName evidence="6 19">Adenosylcobinamide-GDP ribazoletransferase</fullName>
        <ecNumber evidence="5 19">2.7.8.26</ecNumber>
    </recommendedName>
    <alternativeName>
        <fullName evidence="16 19">Cobalamin synthase</fullName>
    </alternativeName>
    <alternativeName>
        <fullName evidence="15 19">Cobalamin-5'-phosphate synthase</fullName>
    </alternativeName>
</protein>
<comment type="similarity">
    <text evidence="4 19">Belongs to the CobS family.</text>
</comment>
<evidence type="ECO:0000256" key="14">
    <source>
        <dbReference type="ARBA" id="ARBA00025228"/>
    </source>
</evidence>
<dbReference type="GO" id="GO:0009236">
    <property type="term" value="P:cobalamin biosynthetic process"/>
    <property type="evidence" value="ECO:0007669"/>
    <property type="project" value="UniProtKB-UniRule"/>
</dbReference>
<keyword evidence="9 19" id="KW-0808">Transferase</keyword>
<dbReference type="GO" id="GO:0008818">
    <property type="term" value="F:cobalamin 5'-phosphate synthase activity"/>
    <property type="evidence" value="ECO:0007669"/>
    <property type="project" value="UniProtKB-UniRule"/>
</dbReference>
<evidence type="ECO:0000256" key="4">
    <source>
        <dbReference type="ARBA" id="ARBA00010561"/>
    </source>
</evidence>
<comment type="cofactor">
    <cofactor evidence="1 19">
        <name>Mg(2+)</name>
        <dbReference type="ChEBI" id="CHEBI:18420"/>
    </cofactor>
</comment>
<organism evidence="20 21">
    <name type="scientific">Halobacillus andaensis</name>
    <dbReference type="NCBI Taxonomy" id="1176239"/>
    <lineage>
        <taxon>Bacteria</taxon>
        <taxon>Bacillati</taxon>
        <taxon>Bacillota</taxon>
        <taxon>Bacilli</taxon>
        <taxon>Bacillales</taxon>
        <taxon>Bacillaceae</taxon>
        <taxon>Halobacillus</taxon>
    </lineage>
</organism>
<dbReference type="EMBL" id="BMEL01000004">
    <property type="protein sequence ID" value="GGF29533.1"/>
    <property type="molecule type" value="Genomic_DNA"/>
</dbReference>
<evidence type="ECO:0000256" key="18">
    <source>
        <dbReference type="ARBA" id="ARBA00049504"/>
    </source>
</evidence>
<keyword evidence="21" id="KW-1185">Reference proteome</keyword>
<comment type="function">
    <text evidence="14 19">Joins adenosylcobinamide-GDP and alpha-ribazole to generate adenosylcobalamin (Ado-cobalamin). Also synthesizes adenosylcobalamin 5'-phosphate from adenosylcobinamide-GDP and alpha-ribazole 5'-phosphate.</text>
</comment>
<feature type="transmembrane region" description="Helical" evidence="19">
    <location>
        <begin position="38"/>
        <end position="57"/>
    </location>
</feature>
<evidence type="ECO:0000256" key="15">
    <source>
        <dbReference type="ARBA" id="ARBA00032605"/>
    </source>
</evidence>
<dbReference type="EC" id="2.7.8.26" evidence="5 19"/>
<feature type="transmembrane region" description="Helical" evidence="19">
    <location>
        <begin position="142"/>
        <end position="163"/>
    </location>
</feature>
<comment type="catalytic activity">
    <reaction evidence="18 19">
        <text>alpha-ribazole 5'-phosphate + adenosylcob(III)inamide-GDP = adenosylcob(III)alamin 5'-phosphate + GMP + H(+)</text>
        <dbReference type="Rhea" id="RHEA:23560"/>
        <dbReference type="ChEBI" id="CHEBI:15378"/>
        <dbReference type="ChEBI" id="CHEBI:57918"/>
        <dbReference type="ChEBI" id="CHEBI:58115"/>
        <dbReference type="ChEBI" id="CHEBI:60487"/>
        <dbReference type="ChEBI" id="CHEBI:60493"/>
        <dbReference type="EC" id="2.7.8.26"/>
    </reaction>
</comment>
<feature type="transmembrane region" description="Helical" evidence="19">
    <location>
        <begin position="112"/>
        <end position="130"/>
    </location>
</feature>
<dbReference type="GO" id="GO:0005886">
    <property type="term" value="C:plasma membrane"/>
    <property type="evidence" value="ECO:0007669"/>
    <property type="project" value="UniProtKB-SubCell"/>
</dbReference>
<proteinExistence type="inferred from homology"/>
<keyword evidence="13 19" id="KW-0472">Membrane</keyword>
<keyword evidence="10 19" id="KW-0812">Transmembrane</keyword>
<dbReference type="Pfam" id="PF02654">
    <property type="entry name" value="CobS"/>
    <property type="match status" value="1"/>
</dbReference>
<dbReference type="Proteomes" id="UP000660110">
    <property type="component" value="Unassembled WGS sequence"/>
</dbReference>
<evidence type="ECO:0000256" key="9">
    <source>
        <dbReference type="ARBA" id="ARBA00022679"/>
    </source>
</evidence>
<evidence type="ECO:0000256" key="19">
    <source>
        <dbReference type="HAMAP-Rule" id="MF_00719"/>
    </source>
</evidence>
<dbReference type="PANTHER" id="PTHR34148:SF1">
    <property type="entry name" value="ADENOSYLCOBINAMIDE-GDP RIBAZOLETRANSFERASE"/>
    <property type="match status" value="1"/>
</dbReference>
<evidence type="ECO:0000256" key="1">
    <source>
        <dbReference type="ARBA" id="ARBA00001946"/>
    </source>
</evidence>
<gene>
    <name evidence="19 20" type="primary">cobS</name>
    <name evidence="20" type="ORF">GCM10010954_30820</name>
</gene>
<accession>A0A917BB60</accession>
<evidence type="ECO:0000256" key="12">
    <source>
        <dbReference type="ARBA" id="ARBA00022989"/>
    </source>
</evidence>
<dbReference type="AlphaFoldDB" id="A0A917BB60"/>
<feature type="transmembrane region" description="Helical" evidence="19">
    <location>
        <begin position="64"/>
        <end position="84"/>
    </location>
</feature>
<evidence type="ECO:0000256" key="10">
    <source>
        <dbReference type="ARBA" id="ARBA00022692"/>
    </source>
</evidence>
<feature type="transmembrane region" description="Helical" evidence="19">
    <location>
        <begin position="235"/>
        <end position="254"/>
    </location>
</feature>
<evidence type="ECO:0000256" key="7">
    <source>
        <dbReference type="ARBA" id="ARBA00022475"/>
    </source>
</evidence>
<dbReference type="NCBIfam" id="TIGR00317">
    <property type="entry name" value="cobS"/>
    <property type="match status" value="1"/>
</dbReference>
<comment type="catalytic activity">
    <reaction evidence="17 19">
        <text>alpha-ribazole + adenosylcob(III)inamide-GDP = adenosylcob(III)alamin + GMP + H(+)</text>
        <dbReference type="Rhea" id="RHEA:16049"/>
        <dbReference type="ChEBI" id="CHEBI:10329"/>
        <dbReference type="ChEBI" id="CHEBI:15378"/>
        <dbReference type="ChEBI" id="CHEBI:18408"/>
        <dbReference type="ChEBI" id="CHEBI:58115"/>
        <dbReference type="ChEBI" id="CHEBI:60487"/>
        <dbReference type="EC" id="2.7.8.26"/>
    </reaction>
</comment>
<evidence type="ECO:0000256" key="8">
    <source>
        <dbReference type="ARBA" id="ARBA00022573"/>
    </source>
</evidence>
<keyword evidence="7 19" id="KW-1003">Cell membrane</keyword>
<sequence>MKNFFFGGLFALQFFSIIPVHQEIEPGPSRVRWSLRWLPLVGLGFGAMNAVLFLLLNTYTEISLLSLVLLAIIIPIVLSGGLHLDGLMDTGDAYFSYQDPEKRLDVMKDPRTGAFGVMVLLIVLALRFIFIYEALLVDEAAVWFLLIVPCFARMAMVGLLGHAPSAKTSGLSSFFQKSYDPSVTWWLLGTSFFLIIGCFFISIGVSIAMGLAVFAGVWIIKSWAVKAFRGITGDVCGAMLEGMVTFLWLIIWIFI</sequence>
<evidence type="ECO:0000313" key="21">
    <source>
        <dbReference type="Proteomes" id="UP000660110"/>
    </source>
</evidence>
<keyword evidence="11 19" id="KW-0460">Magnesium</keyword>
<keyword evidence="8 19" id="KW-0169">Cobalamin biosynthesis</keyword>
<evidence type="ECO:0000256" key="2">
    <source>
        <dbReference type="ARBA" id="ARBA00004651"/>
    </source>
</evidence>
<dbReference type="HAMAP" id="MF_00719">
    <property type="entry name" value="CobS"/>
    <property type="match status" value="1"/>
</dbReference>
<comment type="caution">
    <text evidence="20">The sequence shown here is derived from an EMBL/GenBank/DDBJ whole genome shotgun (WGS) entry which is preliminary data.</text>
</comment>
<dbReference type="PANTHER" id="PTHR34148">
    <property type="entry name" value="ADENOSYLCOBINAMIDE-GDP RIBAZOLETRANSFERASE"/>
    <property type="match status" value="1"/>
</dbReference>
<dbReference type="InterPro" id="IPR003805">
    <property type="entry name" value="CobS"/>
</dbReference>
<feature type="transmembrane region" description="Helical" evidence="19">
    <location>
        <begin position="183"/>
        <end position="214"/>
    </location>
</feature>
<evidence type="ECO:0000256" key="3">
    <source>
        <dbReference type="ARBA" id="ARBA00004663"/>
    </source>
</evidence>
<comment type="subcellular location">
    <subcellularLocation>
        <location evidence="2 19">Cell membrane</location>
        <topology evidence="2 19">Multi-pass membrane protein</topology>
    </subcellularLocation>
</comment>
<name>A0A917BB60_HALAA</name>
<dbReference type="GO" id="GO:0051073">
    <property type="term" value="F:adenosylcobinamide-GDP ribazoletransferase activity"/>
    <property type="evidence" value="ECO:0007669"/>
    <property type="project" value="UniProtKB-UniRule"/>
</dbReference>
<dbReference type="RefSeq" id="WP_188378409.1">
    <property type="nucleotide sequence ID" value="NZ_BMEL01000004.1"/>
</dbReference>
<evidence type="ECO:0000256" key="5">
    <source>
        <dbReference type="ARBA" id="ARBA00013200"/>
    </source>
</evidence>
<evidence type="ECO:0000256" key="17">
    <source>
        <dbReference type="ARBA" id="ARBA00048623"/>
    </source>
</evidence>
<reference evidence="20" key="1">
    <citation type="journal article" date="2014" name="Int. J. Syst. Evol. Microbiol.">
        <title>Complete genome sequence of Corynebacterium casei LMG S-19264T (=DSM 44701T), isolated from a smear-ripened cheese.</title>
        <authorList>
            <consortium name="US DOE Joint Genome Institute (JGI-PGF)"/>
            <person name="Walter F."/>
            <person name="Albersmeier A."/>
            <person name="Kalinowski J."/>
            <person name="Ruckert C."/>
        </authorList>
    </citation>
    <scope>NUCLEOTIDE SEQUENCE</scope>
    <source>
        <strain evidence="20">CGMCC 1.12153</strain>
    </source>
</reference>
<evidence type="ECO:0000313" key="20">
    <source>
        <dbReference type="EMBL" id="GGF29533.1"/>
    </source>
</evidence>
<evidence type="ECO:0000256" key="6">
    <source>
        <dbReference type="ARBA" id="ARBA00015850"/>
    </source>
</evidence>
<reference evidence="20" key="2">
    <citation type="submission" date="2020-09" db="EMBL/GenBank/DDBJ databases">
        <authorList>
            <person name="Sun Q."/>
            <person name="Zhou Y."/>
        </authorList>
    </citation>
    <scope>NUCLEOTIDE SEQUENCE</scope>
    <source>
        <strain evidence="20">CGMCC 1.12153</strain>
    </source>
</reference>
<evidence type="ECO:0000256" key="13">
    <source>
        <dbReference type="ARBA" id="ARBA00023136"/>
    </source>
</evidence>
<evidence type="ECO:0000256" key="11">
    <source>
        <dbReference type="ARBA" id="ARBA00022842"/>
    </source>
</evidence>
<comment type="pathway">
    <text evidence="3 19">Cofactor biosynthesis; adenosylcobalamin biosynthesis; adenosylcobalamin from cob(II)yrinate a,c-diamide: step 7/7.</text>
</comment>
<evidence type="ECO:0000256" key="16">
    <source>
        <dbReference type="ARBA" id="ARBA00032853"/>
    </source>
</evidence>
<keyword evidence="12 19" id="KW-1133">Transmembrane helix</keyword>